<evidence type="ECO:0008006" key="4">
    <source>
        <dbReference type="Google" id="ProtNLM"/>
    </source>
</evidence>
<sequence length="155" mass="15885">MPDNPPPPEGPPSDGSVFSAATSFWKTLPGIITATTTLVAALTALISGLNSAGLLGSHGGSLKATENGKAVETASAAPPDHDTGLKEYRVGQMSDGFAAVREQPTVASRMVSRLESGSHVDCGDLVEDVTGVEGRLWLSCPNVGGYIASRLLIPL</sequence>
<evidence type="ECO:0000313" key="3">
    <source>
        <dbReference type="Proteomes" id="UP001202281"/>
    </source>
</evidence>
<evidence type="ECO:0000256" key="1">
    <source>
        <dbReference type="SAM" id="MobiDB-lite"/>
    </source>
</evidence>
<dbReference type="EMBL" id="JALHLG010000042">
    <property type="protein sequence ID" value="MCJ2188687.1"/>
    <property type="molecule type" value="Genomic_DNA"/>
</dbReference>
<feature type="region of interest" description="Disordered" evidence="1">
    <location>
        <begin position="63"/>
        <end position="85"/>
    </location>
</feature>
<proteinExistence type="predicted"/>
<accession>A0ABT0BUI1</accession>
<dbReference type="RefSeq" id="WP_243923556.1">
    <property type="nucleotide sequence ID" value="NZ_JALHLG010000042.1"/>
</dbReference>
<protein>
    <recommendedName>
        <fullName evidence="4">SH3 domain-containing protein</fullName>
    </recommendedName>
</protein>
<evidence type="ECO:0000313" key="2">
    <source>
        <dbReference type="EMBL" id="MCJ2188687.1"/>
    </source>
</evidence>
<comment type="caution">
    <text evidence="2">The sequence shown here is derived from an EMBL/GenBank/DDBJ whole genome shotgun (WGS) entry which is preliminary data.</text>
</comment>
<dbReference type="Proteomes" id="UP001202281">
    <property type="component" value="Unassembled WGS sequence"/>
</dbReference>
<organism evidence="2 3">
    <name type="scientific">Novosphingobium beihaiensis</name>
    <dbReference type="NCBI Taxonomy" id="2930389"/>
    <lineage>
        <taxon>Bacteria</taxon>
        <taxon>Pseudomonadati</taxon>
        <taxon>Pseudomonadota</taxon>
        <taxon>Alphaproteobacteria</taxon>
        <taxon>Sphingomonadales</taxon>
        <taxon>Sphingomonadaceae</taxon>
        <taxon>Novosphingobium</taxon>
    </lineage>
</organism>
<keyword evidence="3" id="KW-1185">Reference proteome</keyword>
<name>A0ABT0BUI1_9SPHN</name>
<reference evidence="2 3" key="1">
    <citation type="submission" date="2022-04" db="EMBL/GenBank/DDBJ databases">
        <title>Identification of a novel bacterium isolated from mangrove sediments.</title>
        <authorList>
            <person name="Pan X."/>
        </authorList>
    </citation>
    <scope>NUCLEOTIDE SEQUENCE [LARGE SCALE GENOMIC DNA]</scope>
    <source>
        <strain evidence="2 3">B2638</strain>
    </source>
</reference>
<gene>
    <name evidence="2" type="ORF">MTR66_17935</name>
</gene>